<dbReference type="SUPFAM" id="SSF57850">
    <property type="entry name" value="RING/U-box"/>
    <property type="match status" value="1"/>
</dbReference>
<reference evidence="3 4" key="2">
    <citation type="journal article" date="2006" name="J. Gen. Virol.">
        <title>Genome sequences of two frog herpesviruses.</title>
        <authorList>
            <person name="Davison A.J."/>
            <person name="Cunningham C."/>
            <person name="Sauerbier W."/>
            <person name="McKinnell R.G."/>
        </authorList>
    </citation>
    <scope>NUCLEOTIDE SEQUENCE [LARGE SCALE GENOMIC DNA]</scope>
    <source>
        <strain evidence="3 4">McKinnell</strain>
    </source>
</reference>
<keyword evidence="1" id="KW-0863">Zinc-finger</keyword>
<evidence type="ECO:0000313" key="4">
    <source>
        <dbReference type="Proteomes" id="UP000011238"/>
    </source>
</evidence>
<evidence type="ECO:0000256" key="1">
    <source>
        <dbReference type="PROSITE-ProRule" id="PRU00175"/>
    </source>
</evidence>
<sequence length="667" mass="74697">MSRPTTNPEVGPRYGNTTNTHGIIEAPNCPPPFLDELRQAFTYQEPIRFPPHDNKVLFTIRILNGRVYYLHNDTASGRVTLTRLAISGNTAELKLDCGRALLACSKENFYIGAPRFYSPPSHTSPTAKVTWRLINVYSYLYPAFVLWWEPAHAFVGIFADIGPAQHPTPSYGHLRPNPREALGRRTEYGMPGDNSEVEPTTWQMMTCGVECMPPSLQAALDEARSFTPLPRRKNTCVYPKEPDDHESCLLHLSTCYMDQRESEPAEQGPWAVVVKDAYVLRGPPTYMPLCSDPDKHAAAMAHSWLSLCSQPEHVRAYVLRSYMRAARTFLAFLHGAVLGGAFCKPTNCLHTIRRPNGHIVNAIHLHNRLVIMGIFCGTSAAQLPNHHVLCIESLREPAARDALHPMARAVLASVQLKPIDHTTSYIYYLLSKLQDCYTATIAVRRPAFMHHPMVHNAWSVVELLDGRMPKRRFSRIPITSILRQDVIFLLRELIHFLNLRSKPSLECLALLFAAPADCLQAYKGTRMAWGSAVKAWLRTYAFGFQTHKRTPKPKELTHFFDMCINTASRDPLDAYYCKLCYTSECDTTGMVAHVYPCGHSSCESCFSRLALATPCHKICPFCRQADPGDGCTSQCSFGGSNWLLDLTPAATVTLLEVLKCAPTFVGV</sequence>
<name>Q14VP8_9VIRU</name>
<protein>
    <submittedName>
        <fullName evidence="3">ORF60</fullName>
    </submittedName>
</protein>
<dbReference type="InterPro" id="IPR001841">
    <property type="entry name" value="Znf_RING"/>
</dbReference>
<dbReference type="KEGG" id="vg:5141256"/>
<keyword evidence="1" id="KW-0479">Metal-binding</keyword>
<feature type="domain" description="RING-type" evidence="2">
    <location>
        <begin position="577"/>
        <end position="623"/>
    </location>
</feature>
<dbReference type="RefSeq" id="YP_656715.1">
    <property type="nucleotide sequence ID" value="NC_008211.1"/>
</dbReference>
<evidence type="ECO:0000313" key="3">
    <source>
        <dbReference type="EMBL" id="ABG25720.1"/>
    </source>
</evidence>
<proteinExistence type="predicted"/>
<keyword evidence="1" id="KW-0862">Zinc</keyword>
<dbReference type="GeneID" id="5141256"/>
<evidence type="ECO:0000259" key="2">
    <source>
        <dbReference type="PROSITE" id="PS50089"/>
    </source>
</evidence>
<dbReference type="Gene3D" id="3.30.40.10">
    <property type="entry name" value="Zinc/RING finger domain, C3HC4 (zinc finger)"/>
    <property type="match status" value="1"/>
</dbReference>
<dbReference type="InterPro" id="IPR013083">
    <property type="entry name" value="Znf_RING/FYVE/PHD"/>
</dbReference>
<dbReference type="Proteomes" id="UP000011238">
    <property type="component" value="Segment"/>
</dbReference>
<accession>Q14VP8</accession>
<dbReference type="PROSITE" id="PS50089">
    <property type="entry name" value="ZF_RING_2"/>
    <property type="match status" value="1"/>
</dbReference>
<dbReference type="GO" id="GO:0008270">
    <property type="term" value="F:zinc ion binding"/>
    <property type="evidence" value="ECO:0007669"/>
    <property type="project" value="UniProtKB-KW"/>
</dbReference>
<reference evidence="4" key="1">
    <citation type="journal article" date="1999" name="J. Cancer Res. Clin. Oncol.">
        <title>Genomic studies of the Lucke tumor herpesvirus (RaHV-1).</title>
        <authorList>
            <person name="Davison A.J."/>
            <person name="Sauerbier W."/>
            <person name="Dolan A."/>
            <person name="Addison C."/>
            <person name="McKinnell R.G."/>
        </authorList>
    </citation>
    <scope>NUCLEOTIDE SEQUENCE [LARGE SCALE GENOMIC DNA]</scope>
    <source>
        <strain evidence="4">McKinnell</strain>
    </source>
</reference>
<keyword evidence="4" id="KW-1185">Reference proteome</keyword>
<organism evidence="4">
    <name type="scientific">Ranid herpesvirus 1</name>
    <name type="common">Lucke tumor herpesvirus</name>
    <dbReference type="NCBI Taxonomy" id="85655"/>
    <lineage>
        <taxon>Viruses</taxon>
        <taxon>Duplodnaviria</taxon>
        <taxon>Heunggongvirae</taxon>
        <taxon>Peploviricota</taxon>
        <taxon>Herviviricetes</taxon>
        <taxon>Herpesvirales</taxon>
        <taxon>Alloherpesviridae</taxon>
        <taxon>Batravirus</taxon>
        <taxon>Batravirus ranidallo1</taxon>
    </lineage>
</organism>
<dbReference type="EMBL" id="DQ665917">
    <property type="protein sequence ID" value="ABG25720.1"/>
    <property type="molecule type" value="Genomic_DNA"/>
</dbReference>